<dbReference type="Pfam" id="PF02586">
    <property type="entry name" value="SRAP"/>
    <property type="match status" value="1"/>
</dbReference>
<dbReference type="RefSeq" id="WP_149837664.1">
    <property type="nucleotide sequence ID" value="NZ_VUOC01000002.1"/>
</dbReference>
<keyword evidence="7" id="KW-0456">Lyase</keyword>
<organism evidence="9 10">
    <name type="scientific">Chitinophaga agrisoli</name>
    <dbReference type="NCBI Taxonomy" id="2607653"/>
    <lineage>
        <taxon>Bacteria</taxon>
        <taxon>Pseudomonadati</taxon>
        <taxon>Bacteroidota</taxon>
        <taxon>Chitinophagia</taxon>
        <taxon>Chitinophagales</taxon>
        <taxon>Chitinophagaceae</taxon>
        <taxon>Chitinophaga</taxon>
    </lineage>
</organism>
<dbReference type="Gene3D" id="3.90.1680.10">
    <property type="entry name" value="SOS response associated peptidase-like"/>
    <property type="match status" value="1"/>
</dbReference>
<evidence type="ECO:0000256" key="7">
    <source>
        <dbReference type="ARBA" id="ARBA00023239"/>
    </source>
</evidence>
<evidence type="ECO:0000256" key="2">
    <source>
        <dbReference type="ARBA" id="ARBA00022670"/>
    </source>
</evidence>
<dbReference type="PANTHER" id="PTHR13604:SF0">
    <property type="entry name" value="ABASIC SITE PROCESSING PROTEIN HMCES"/>
    <property type="match status" value="1"/>
</dbReference>
<evidence type="ECO:0000313" key="9">
    <source>
        <dbReference type="EMBL" id="KAA2242788.1"/>
    </source>
</evidence>
<reference evidence="9 10" key="2">
    <citation type="submission" date="2019-09" db="EMBL/GenBank/DDBJ databases">
        <authorList>
            <person name="Jin C."/>
        </authorList>
    </citation>
    <scope>NUCLEOTIDE SEQUENCE [LARGE SCALE GENOMIC DNA]</scope>
    <source>
        <strain evidence="9 10">BN140078</strain>
    </source>
</reference>
<evidence type="ECO:0000256" key="5">
    <source>
        <dbReference type="ARBA" id="ARBA00023124"/>
    </source>
</evidence>
<evidence type="ECO:0000256" key="1">
    <source>
        <dbReference type="ARBA" id="ARBA00008136"/>
    </source>
</evidence>
<dbReference type="AlphaFoldDB" id="A0A5B2VW15"/>
<dbReference type="InterPro" id="IPR036590">
    <property type="entry name" value="SRAP-like"/>
</dbReference>
<dbReference type="SUPFAM" id="SSF143081">
    <property type="entry name" value="BB1717-like"/>
    <property type="match status" value="1"/>
</dbReference>
<keyword evidence="2 8" id="KW-0645">Protease</keyword>
<dbReference type="GO" id="GO:0008233">
    <property type="term" value="F:peptidase activity"/>
    <property type="evidence" value="ECO:0007669"/>
    <property type="project" value="UniProtKB-KW"/>
</dbReference>
<keyword evidence="5" id="KW-0190">Covalent protein-DNA linkage</keyword>
<dbReference type="GO" id="GO:0006508">
    <property type="term" value="P:proteolysis"/>
    <property type="evidence" value="ECO:0007669"/>
    <property type="project" value="UniProtKB-KW"/>
</dbReference>
<evidence type="ECO:0000256" key="4">
    <source>
        <dbReference type="ARBA" id="ARBA00022801"/>
    </source>
</evidence>
<keyword evidence="4 8" id="KW-0378">Hydrolase</keyword>
<comment type="similarity">
    <text evidence="1 8">Belongs to the SOS response-associated peptidase family.</text>
</comment>
<evidence type="ECO:0000256" key="3">
    <source>
        <dbReference type="ARBA" id="ARBA00022763"/>
    </source>
</evidence>
<dbReference type="EMBL" id="VUOC01000002">
    <property type="protein sequence ID" value="KAA2242788.1"/>
    <property type="molecule type" value="Genomic_DNA"/>
</dbReference>
<keyword evidence="10" id="KW-1185">Reference proteome</keyword>
<sequence length="229" mass="26495">MCGRGARDPNNRDLTLEERDLILEDDYRLYGSYNIAPTQDVPILVTVGKVEMAKWWLIPSYSAEYKVGQYSMFNKKSEELDKPYWAGLLKNKRCVIPFTGFIEWQKLDKTTKIPYYIYPCEDALFWMAGLYDDWVNKETGEVKRSFTILTMEPNGFIKEIHTRMPVFLDPKAGAVQKWLFPGFSDPKSLITTFPSDRMTKRRIGNDIGKAANNYPSLLDQVDDSPTTLF</sequence>
<dbReference type="Proteomes" id="UP000324611">
    <property type="component" value="Unassembled WGS sequence"/>
</dbReference>
<reference evidence="9 10" key="1">
    <citation type="submission" date="2019-09" db="EMBL/GenBank/DDBJ databases">
        <title>Chitinophaga ginsengihumi sp. nov., isolated from soil of ginseng rhizosphere.</title>
        <authorList>
            <person name="Lee J."/>
        </authorList>
    </citation>
    <scope>NUCLEOTIDE SEQUENCE [LARGE SCALE GENOMIC DNA]</scope>
    <source>
        <strain evidence="9 10">BN140078</strain>
    </source>
</reference>
<name>A0A5B2VW15_9BACT</name>
<accession>A0A5B2VW15</accession>
<dbReference type="GO" id="GO:0016829">
    <property type="term" value="F:lyase activity"/>
    <property type="evidence" value="ECO:0007669"/>
    <property type="project" value="UniProtKB-KW"/>
</dbReference>
<keyword evidence="6" id="KW-0238">DNA-binding</keyword>
<keyword evidence="3" id="KW-0227">DNA damage</keyword>
<dbReference type="PANTHER" id="PTHR13604">
    <property type="entry name" value="DC12-RELATED"/>
    <property type="match status" value="1"/>
</dbReference>
<gene>
    <name evidence="9" type="ORF">F0L74_09680</name>
</gene>
<evidence type="ECO:0000256" key="8">
    <source>
        <dbReference type="RuleBase" id="RU364100"/>
    </source>
</evidence>
<evidence type="ECO:0000256" key="6">
    <source>
        <dbReference type="ARBA" id="ARBA00023125"/>
    </source>
</evidence>
<evidence type="ECO:0000313" key="10">
    <source>
        <dbReference type="Proteomes" id="UP000324611"/>
    </source>
</evidence>
<dbReference type="GO" id="GO:0106300">
    <property type="term" value="P:protein-DNA covalent cross-linking repair"/>
    <property type="evidence" value="ECO:0007669"/>
    <property type="project" value="InterPro"/>
</dbReference>
<protein>
    <recommendedName>
        <fullName evidence="8">Abasic site processing protein</fullName>
        <ecNumber evidence="8">3.4.-.-</ecNumber>
    </recommendedName>
</protein>
<dbReference type="GO" id="GO:0003697">
    <property type="term" value="F:single-stranded DNA binding"/>
    <property type="evidence" value="ECO:0007669"/>
    <property type="project" value="InterPro"/>
</dbReference>
<dbReference type="EC" id="3.4.-.-" evidence="8"/>
<comment type="caution">
    <text evidence="9">The sequence shown here is derived from an EMBL/GenBank/DDBJ whole genome shotgun (WGS) entry which is preliminary data.</text>
</comment>
<dbReference type="InterPro" id="IPR003738">
    <property type="entry name" value="SRAP"/>
</dbReference>
<proteinExistence type="inferred from homology"/>